<name>A0ACB9XPY2_CHAAC</name>
<proteinExistence type="predicted"/>
<dbReference type="EMBL" id="CM043788">
    <property type="protein sequence ID" value="KAI4829350.1"/>
    <property type="molecule type" value="Genomic_DNA"/>
</dbReference>
<reference evidence="1" key="1">
    <citation type="submission" date="2022-05" db="EMBL/GenBank/DDBJ databases">
        <title>Chromosome-level genome of Chaenocephalus aceratus.</title>
        <authorList>
            <person name="Park H."/>
        </authorList>
    </citation>
    <scope>NUCLEOTIDE SEQUENCE</scope>
    <source>
        <strain evidence="1">KU_202001</strain>
    </source>
</reference>
<evidence type="ECO:0000313" key="2">
    <source>
        <dbReference type="Proteomes" id="UP001057452"/>
    </source>
</evidence>
<sequence>MAARTLQELVSIAASLHPDRPAVKYDCGSVSVLLYRDLLDLSCELSHVLQKNCSPNTGVIGLYCCDDLFIPVWILGILQTPAAYVPLDPEAPGFLSARVMTQCGLKYCAVKTDMLQQFQAALAKHISVEVCAELQKFKLTLTQIKLLPVAENHPGPKHTGAQTADGPDLCAAPAAGLKEAAHRDLAYVLHTSGTTGLPKIVRVPHKCIIPNILHLKSLFQMSADDVVLLASPLTFDPSVVDIFLALSSGAQLLIIPSVIKQMPSRLARLLFKDHKTTVLQVTPTLLGRFGHHVLKHEVFSSGSSLRVLALEVSCWASCYKIPESLLQSGNLVLPFVPLGTPLMDTVLEVRDEHGRIVTEGEGQVFIGGEDRVCLLDDEQTVVSGTMRATGDWVNVEDTQLYYLGRKDRMIKRHGKRVNLDSLQQLILGLPQVEACAVALFEATRLLAFVVPSTSGDQKEALRSHLHRSIQNEHPLPLLVTHHQGETGGADGDLRRLILNQLSLLLPSHSVPDTLVQVPALCLTPHGKVDMEALSSRGDVTKLRQSLQSLWQETLGLPEEPTIDEKSNFLLSGGDSLKALHLCEDILTAFRVTSPELLEVILDGTFSDVLRHVERITLLPPLEESQSTTSEAKKRRTEAPSMVEAKRERTESTAAERPQGGTWAFKVIRRAGEVIEIRKPVAIKNVQTEALGEKDLSDRGSEDFLSLSLSWSSDTGRCVDASPVLLVQQKTDSGSEEVKTTVFIGSHSHRIQALDLTTGSLLWERVLGDRIEASAAVSHCGSLVVIGCYDGFVYFLCTASGQTRWMFKTGDAVKSCPAVDSLTGLVIVGSHDGHVYALDPKVQQCVWRRHCSGGAVFSSPCLHSSLRQLYVASLGGHLLCLDPDSGEVLWSYCRDIPFFSSPNASSGHVLIGSVDGNICVSNTGTLVWQFLTKGPIFSSPCVTPDHQRVLCGSHDGFLYCLNAADGSLIWTFQTTGKVYSSPCVFDGSVGGRRGILVALASTDGTVWILDGEDGGKLASFTLPGELFSSPVLHEHSLVVGCRNDYVYCLKLTVKEDTDSFLHTFL</sequence>
<keyword evidence="2" id="KW-1185">Reference proteome</keyword>
<gene>
    <name evidence="1" type="ORF">KUCAC02_023396</name>
</gene>
<organism evidence="1 2">
    <name type="scientific">Chaenocephalus aceratus</name>
    <name type="common">Blackfin icefish</name>
    <name type="synonym">Chaenichthys aceratus</name>
    <dbReference type="NCBI Taxonomy" id="36190"/>
    <lineage>
        <taxon>Eukaryota</taxon>
        <taxon>Metazoa</taxon>
        <taxon>Chordata</taxon>
        <taxon>Craniata</taxon>
        <taxon>Vertebrata</taxon>
        <taxon>Euteleostomi</taxon>
        <taxon>Actinopterygii</taxon>
        <taxon>Neopterygii</taxon>
        <taxon>Teleostei</taxon>
        <taxon>Neoteleostei</taxon>
        <taxon>Acanthomorphata</taxon>
        <taxon>Eupercaria</taxon>
        <taxon>Perciformes</taxon>
        <taxon>Notothenioidei</taxon>
        <taxon>Channichthyidae</taxon>
        <taxon>Chaenocephalus</taxon>
    </lineage>
</organism>
<accession>A0ACB9XPY2</accession>
<protein>
    <submittedName>
        <fullName evidence="1">Uncharacterized protein</fullName>
    </submittedName>
</protein>
<dbReference type="Proteomes" id="UP001057452">
    <property type="component" value="Chromosome 4"/>
</dbReference>
<comment type="caution">
    <text evidence="1">The sequence shown here is derived from an EMBL/GenBank/DDBJ whole genome shotgun (WGS) entry which is preliminary data.</text>
</comment>
<evidence type="ECO:0000313" key="1">
    <source>
        <dbReference type="EMBL" id="KAI4829350.1"/>
    </source>
</evidence>